<dbReference type="AlphaFoldDB" id="A0AB34JCK6"/>
<reference evidence="3 4" key="1">
    <citation type="journal article" date="2024" name="Science">
        <title>Giant polyketide synthase enzymes in the biosynthesis of giant marine polyether toxins.</title>
        <authorList>
            <person name="Fallon T.R."/>
            <person name="Shende V.V."/>
            <person name="Wierzbicki I.H."/>
            <person name="Pendleton A.L."/>
            <person name="Watervoot N.F."/>
            <person name="Auber R.P."/>
            <person name="Gonzalez D.J."/>
            <person name="Wisecaver J.H."/>
            <person name="Moore B.S."/>
        </authorList>
    </citation>
    <scope>NUCLEOTIDE SEQUENCE [LARGE SCALE GENOMIC DNA]</scope>
    <source>
        <strain evidence="3 4">12B1</strain>
    </source>
</reference>
<feature type="compositionally biased region" description="Polar residues" evidence="2">
    <location>
        <begin position="656"/>
        <end position="668"/>
    </location>
</feature>
<evidence type="ECO:0000313" key="4">
    <source>
        <dbReference type="Proteomes" id="UP001515480"/>
    </source>
</evidence>
<keyword evidence="1" id="KW-0175">Coiled coil</keyword>
<sequence>MTKVAAAEAARQTAEQFDAGAEGADIPGWSIDKWLFSLSFNEVVAKGLLEHIYERLPNGELTERDSKLELAFMGKLGQTGSRNVIMSLLRGSPVLDGIADVIWEACQVLGEDIKEAAKANEEKRAEQLEAQQSAQMTVEEFHAQMVEQGATVLSFGDTSMFYGGIDAMVGVPSMDLGQGMFDEHCNSTDSDVVFVASNYGTRTTSHIEYYFVADPNRGRKILNLDTWPTPTSKGATRVPHPPDFFEKDWRRVNQRLLELNEQPLDLVGFIGLRLYTGPMYVKYNTILRATSGLMPAVVARAEEMCRSNLYPSTLQVIMAAVSKMGKMMPACKVFRAPGGALPPAFWHPDTHGVLGGVEAAFMSTTTSKEEALNYARRAKGRVLFELQQGMVSRGASISWLSQYPSEDEVVFAPLTACEVHTTRVDGSVLVVELRPALSQSSVSHRFRDFAQRLIDDAKMEASQNLAKYEEAKIDLERLKKDLEHMTLQAEASANLAEENARRAVKHGDQAAEWKQRAFAENIKASLQRATATRNTSNSESTDKRVQWDTLVDAQRRSVARQRQEAAEWRRKVEARKMENEQASREAAEIAARKADAAKQAMDRARASEARWRMLKPQHSRKGEAAAAKLDMERSRAKAAALRQEAQLTRAAAGTLTAEQETTRSNSRNAEAREVEKKLRATEQAMLQALTEIVETSRAEVAKLSEKVGGLRLKYEEMKQSMGSELEADYEMQTAVSEAETAWIREKTKLGAAILQLDKDEQALADDSAAVSLKLRANSESALVLSDESKTNLEKIKEDKMKRQYSMPRSRSNSKKWKSASSKSRKPLAWVAKQQPT</sequence>
<feature type="compositionally biased region" description="Basic residues" evidence="2">
    <location>
        <begin position="811"/>
        <end position="825"/>
    </location>
</feature>
<evidence type="ECO:0000256" key="1">
    <source>
        <dbReference type="SAM" id="Coils"/>
    </source>
</evidence>
<evidence type="ECO:0000256" key="2">
    <source>
        <dbReference type="SAM" id="MobiDB-lite"/>
    </source>
</evidence>
<feature type="coiled-coil region" evidence="1">
    <location>
        <begin position="458"/>
        <end position="495"/>
    </location>
</feature>
<protein>
    <recommendedName>
        <fullName evidence="5">Mono(ADP-ribosyl)transferase</fullName>
    </recommendedName>
</protein>
<gene>
    <name evidence="3" type="ORF">AB1Y20_003010</name>
</gene>
<accession>A0AB34JCK6</accession>
<dbReference type="SUPFAM" id="SSF56399">
    <property type="entry name" value="ADP-ribosylation"/>
    <property type="match status" value="1"/>
</dbReference>
<feature type="region of interest" description="Disordered" evidence="2">
    <location>
        <begin position="651"/>
        <end position="672"/>
    </location>
</feature>
<evidence type="ECO:0000313" key="3">
    <source>
        <dbReference type="EMBL" id="KAL1518723.1"/>
    </source>
</evidence>
<name>A0AB34JCK6_PRYPA</name>
<dbReference type="Gene3D" id="3.90.176.10">
    <property type="entry name" value="Toxin ADP-ribosyltransferase, Chain A, domain 1"/>
    <property type="match status" value="1"/>
</dbReference>
<dbReference type="Proteomes" id="UP001515480">
    <property type="component" value="Unassembled WGS sequence"/>
</dbReference>
<comment type="caution">
    <text evidence="3">The sequence shown here is derived from an EMBL/GenBank/DDBJ whole genome shotgun (WGS) entry which is preliminary data.</text>
</comment>
<dbReference type="EMBL" id="JBGBPQ010000010">
    <property type="protein sequence ID" value="KAL1518723.1"/>
    <property type="molecule type" value="Genomic_DNA"/>
</dbReference>
<organism evidence="3 4">
    <name type="scientific">Prymnesium parvum</name>
    <name type="common">Toxic golden alga</name>
    <dbReference type="NCBI Taxonomy" id="97485"/>
    <lineage>
        <taxon>Eukaryota</taxon>
        <taxon>Haptista</taxon>
        <taxon>Haptophyta</taxon>
        <taxon>Prymnesiophyceae</taxon>
        <taxon>Prymnesiales</taxon>
        <taxon>Prymnesiaceae</taxon>
        <taxon>Prymnesium</taxon>
    </lineage>
</organism>
<feature type="region of interest" description="Disordered" evidence="2">
    <location>
        <begin position="793"/>
        <end position="836"/>
    </location>
</feature>
<keyword evidence="4" id="KW-1185">Reference proteome</keyword>
<evidence type="ECO:0008006" key="5">
    <source>
        <dbReference type="Google" id="ProtNLM"/>
    </source>
</evidence>
<proteinExistence type="predicted"/>